<keyword evidence="8 10" id="KW-1133">Transmembrane helix</keyword>
<keyword evidence="13" id="KW-1185">Reference proteome</keyword>
<feature type="transmembrane region" description="Helical" evidence="10">
    <location>
        <begin position="136"/>
        <end position="159"/>
    </location>
</feature>
<dbReference type="GO" id="GO:0043190">
    <property type="term" value="C:ATP-binding cassette (ABC) transporter complex"/>
    <property type="evidence" value="ECO:0007669"/>
    <property type="project" value="InterPro"/>
</dbReference>
<evidence type="ECO:0000313" key="13">
    <source>
        <dbReference type="Proteomes" id="UP000019028"/>
    </source>
</evidence>
<evidence type="ECO:0000313" key="12">
    <source>
        <dbReference type="EMBL" id="AHF76593.1"/>
    </source>
</evidence>
<dbReference type="RefSeq" id="WP_025421728.1">
    <property type="nucleotide sequence ID" value="NZ_CP006569.1"/>
</dbReference>
<proteinExistence type="inferred from homology"/>
<dbReference type="InterPro" id="IPR043429">
    <property type="entry name" value="ArtM/GltK/GlnP/TcyL/YhdX-like"/>
</dbReference>
<dbReference type="InterPro" id="IPR000515">
    <property type="entry name" value="MetI-like"/>
</dbReference>
<dbReference type="Pfam" id="PF00528">
    <property type="entry name" value="BPD_transp_1"/>
    <property type="match status" value="1"/>
</dbReference>
<keyword evidence="5" id="KW-0997">Cell inner membrane</keyword>
<keyword evidence="9 10" id="KW-0472">Membrane</keyword>
<comment type="subcellular location">
    <subcellularLocation>
        <location evidence="1">Cell inner membrane</location>
        <topology evidence="1">Multi-pass membrane protein</topology>
    </subcellularLocation>
    <subcellularLocation>
        <location evidence="10">Cell membrane</location>
        <topology evidence="10">Multi-pass membrane protein</topology>
    </subcellularLocation>
</comment>
<keyword evidence="4" id="KW-1003">Cell membrane</keyword>
<evidence type="ECO:0000256" key="9">
    <source>
        <dbReference type="ARBA" id="ARBA00023136"/>
    </source>
</evidence>
<reference evidence="12 13" key="1">
    <citation type="journal article" date="2014" name="Genome Biol. Evol.">
        <title>Genome degeneration and adaptation in a nascent stage of symbiosis.</title>
        <authorList>
            <person name="Oakeson K.F."/>
            <person name="Gil R."/>
            <person name="Clayton A.L."/>
            <person name="Dunn D.M."/>
            <person name="von Niederhausern A.C."/>
            <person name="Hamil C."/>
            <person name="Aoyagi A."/>
            <person name="Duval B."/>
            <person name="Baca A."/>
            <person name="Silva F.J."/>
            <person name="Vallier A."/>
            <person name="Jackson D.G."/>
            <person name="Latorre A."/>
            <person name="Weiss R.B."/>
            <person name="Heddi A."/>
            <person name="Moya A."/>
            <person name="Dale C."/>
        </authorList>
    </citation>
    <scope>NUCLEOTIDE SEQUENCE [LARGE SCALE GENOMIC DNA]</scope>
    <source>
        <strain evidence="12 13">HS1</strain>
    </source>
</reference>
<dbReference type="InterPro" id="IPR010065">
    <property type="entry name" value="AA_ABC_transptr_permease_3TM"/>
</dbReference>
<dbReference type="Proteomes" id="UP000019028">
    <property type="component" value="Chromosome"/>
</dbReference>
<evidence type="ECO:0000256" key="6">
    <source>
        <dbReference type="ARBA" id="ARBA00022692"/>
    </source>
</evidence>
<name>W0HWR8_9GAMM</name>
<dbReference type="SUPFAM" id="SSF161098">
    <property type="entry name" value="MetI-like"/>
    <property type="match status" value="1"/>
</dbReference>
<evidence type="ECO:0000256" key="4">
    <source>
        <dbReference type="ARBA" id="ARBA00022475"/>
    </source>
</evidence>
<evidence type="ECO:0000256" key="5">
    <source>
        <dbReference type="ARBA" id="ARBA00022519"/>
    </source>
</evidence>
<evidence type="ECO:0000259" key="11">
    <source>
        <dbReference type="PROSITE" id="PS50928"/>
    </source>
</evidence>
<feature type="transmembrane region" description="Helical" evidence="10">
    <location>
        <begin position="65"/>
        <end position="93"/>
    </location>
</feature>
<dbReference type="HOGENOM" id="CLU_019602_1_0_6"/>
<feature type="transmembrane region" description="Helical" evidence="10">
    <location>
        <begin position="20"/>
        <end position="45"/>
    </location>
</feature>
<protein>
    <submittedName>
        <fullName evidence="12">Glutamate transport system permease protein</fullName>
    </submittedName>
</protein>
<feature type="transmembrane region" description="Helical" evidence="10">
    <location>
        <begin position="194"/>
        <end position="216"/>
    </location>
</feature>
<dbReference type="AlphaFoldDB" id="W0HWR8"/>
<dbReference type="PROSITE" id="PS50928">
    <property type="entry name" value="ABC_TM1"/>
    <property type="match status" value="1"/>
</dbReference>
<dbReference type="EMBL" id="CP006569">
    <property type="protein sequence ID" value="AHF76593.1"/>
    <property type="molecule type" value="Genomic_DNA"/>
</dbReference>
<dbReference type="GO" id="GO:0022857">
    <property type="term" value="F:transmembrane transporter activity"/>
    <property type="evidence" value="ECO:0007669"/>
    <property type="project" value="InterPro"/>
</dbReference>
<dbReference type="Gene3D" id="1.10.3720.10">
    <property type="entry name" value="MetI-like"/>
    <property type="match status" value="1"/>
</dbReference>
<keyword evidence="6 10" id="KW-0812">Transmembrane</keyword>
<accession>W0HWR8</accession>
<evidence type="ECO:0000256" key="7">
    <source>
        <dbReference type="ARBA" id="ARBA00022970"/>
    </source>
</evidence>
<keyword evidence="3 10" id="KW-0813">Transport</keyword>
<dbReference type="PANTHER" id="PTHR30614:SF21">
    <property type="entry name" value="AMINO ACID ABC TRANSPORTER PERMEASE"/>
    <property type="match status" value="1"/>
</dbReference>
<dbReference type="NCBIfam" id="TIGR01726">
    <property type="entry name" value="HEQRo_perm_3TM"/>
    <property type="match status" value="1"/>
</dbReference>
<comment type="similarity">
    <text evidence="2">Belongs to the binding-protein-dependent transport system permease family. HisMQ subfamily.</text>
</comment>
<feature type="domain" description="ABC transmembrane type-1" evidence="11">
    <location>
        <begin position="66"/>
        <end position="257"/>
    </location>
</feature>
<organism evidence="12 13">
    <name type="scientific">Sodalis praecaptivus</name>
    <dbReference type="NCBI Taxonomy" id="1239307"/>
    <lineage>
        <taxon>Bacteria</taxon>
        <taxon>Pseudomonadati</taxon>
        <taxon>Pseudomonadota</taxon>
        <taxon>Gammaproteobacteria</taxon>
        <taxon>Enterobacterales</taxon>
        <taxon>Bruguierivoracaceae</taxon>
        <taxon>Sodalis</taxon>
    </lineage>
</organism>
<sequence length="264" mass="28196">MNPGFYDPPGPRGRRRLRRLTGLLVLIACGGLLWALALLGRAGLLTAEKWRVLFNGDLLALLGRGLLATLQVALTAGTVSLLAGAVIAAGLILLRGKLGRGLLRLWVDIFRCLPLLLLIYFVYFGAPAAGLALSTFWSLTVGIALYNSAVIAVIVAAGVQALPKGQAEAGAAIGLSRSAIFFTIQFPQAVRAMLPALISQMVVLLKETSLGFIVGYTEFLRNARSAVEYLGNSYSLPVYTLMAVVYIAINVALSRLAICAQRRR</sequence>
<dbReference type="OrthoDB" id="9809799at2"/>
<evidence type="ECO:0000256" key="2">
    <source>
        <dbReference type="ARBA" id="ARBA00010072"/>
    </source>
</evidence>
<dbReference type="InterPro" id="IPR035906">
    <property type="entry name" value="MetI-like_sf"/>
</dbReference>
<dbReference type="PANTHER" id="PTHR30614">
    <property type="entry name" value="MEMBRANE COMPONENT OF AMINO ACID ABC TRANSPORTER"/>
    <property type="match status" value="1"/>
</dbReference>
<evidence type="ECO:0000256" key="10">
    <source>
        <dbReference type="RuleBase" id="RU363032"/>
    </source>
</evidence>
<dbReference type="PATRIC" id="fig|1239307.3.peg.1668"/>
<dbReference type="GO" id="GO:0006865">
    <property type="term" value="P:amino acid transport"/>
    <property type="evidence" value="ECO:0007669"/>
    <property type="project" value="UniProtKB-KW"/>
</dbReference>
<gene>
    <name evidence="12" type="primary">gluD</name>
    <name evidence="12" type="ORF">Sant_1535</name>
</gene>
<evidence type="ECO:0000256" key="8">
    <source>
        <dbReference type="ARBA" id="ARBA00022989"/>
    </source>
</evidence>
<dbReference type="CDD" id="cd06261">
    <property type="entry name" value="TM_PBP2"/>
    <property type="match status" value="1"/>
</dbReference>
<evidence type="ECO:0000256" key="3">
    <source>
        <dbReference type="ARBA" id="ARBA00022448"/>
    </source>
</evidence>
<keyword evidence="7" id="KW-0029">Amino-acid transport</keyword>
<evidence type="ECO:0000256" key="1">
    <source>
        <dbReference type="ARBA" id="ARBA00004429"/>
    </source>
</evidence>
<dbReference type="KEGG" id="sod:Sant_1535"/>
<feature type="transmembrane region" description="Helical" evidence="10">
    <location>
        <begin position="236"/>
        <end position="258"/>
    </location>
</feature>